<dbReference type="CDD" id="cd07377">
    <property type="entry name" value="WHTH_GntR"/>
    <property type="match status" value="1"/>
</dbReference>
<proteinExistence type="predicted"/>
<dbReference type="PANTHER" id="PTHR43537">
    <property type="entry name" value="TRANSCRIPTIONAL REGULATOR, GNTR FAMILY"/>
    <property type="match status" value="1"/>
</dbReference>
<gene>
    <name evidence="5" type="ORF">RYX56_16450</name>
</gene>
<reference evidence="5 6" key="1">
    <citation type="submission" date="2023-10" db="EMBL/GenBank/DDBJ databases">
        <title>Screening of Alkalihalobacillus lindianensis BZ-TG-R113 and Its Alleviation of Salt Stress on Rapeseed Growth.</title>
        <authorList>
            <person name="Zhao B."/>
            <person name="Guo T."/>
        </authorList>
    </citation>
    <scope>NUCLEOTIDE SEQUENCE [LARGE SCALE GENOMIC DNA]</scope>
    <source>
        <strain evidence="5 6">BZ-TG-R113</strain>
    </source>
</reference>
<accession>A0ABU3XDJ5</accession>
<evidence type="ECO:0000313" key="6">
    <source>
        <dbReference type="Proteomes" id="UP001287282"/>
    </source>
</evidence>
<dbReference type="InterPro" id="IPR036388">
    <property type="entry name" value="WH-like_DNA-bd_sf"/>
</dbReference>
<evidence type="ECO:0000256" key="1">
    <source>
        <dbReference type="ARBA" id="ARBA00023015"/>
    </source>
</evidence>
<dbReference type="RefSeq" id="WP_317123131.1">
    <property type="nucleotide sequence ID" value="NZ_JAWJBA010000006.1"/>
</dbReference>
<dbReference type="InterPro" id="IPR011711">
    <property type="entry name" value="GntR_C"/>
</dbReference>
<dbReference type="Gene3D" id="1.20.120.530">
    <property type="entry name" value="GntR ligand-binding domain-like"/>
    <property type="match status" value="1"/>
</dbReference>
<feature type="domain" description="HTH gntR-type" evidence="4">
    <location>
        <begin position="9"/>
        <end position="76"/>
    </location>
</feature>
<dbReference type="SMART" id="SM00895">
    <property type="entry name" value="FCD"/>
    <property type="match status" value="1"/>
</dbReference>
<organism evidence="5 6">
    <name type="scientific">Alkalihalophilus lindianensis</name>
    <dbReference type="NCBI Taxonomy" id="1630542"/>
    <lineage>
        <taxon>Bacteria</taxon>
        <taxon>Bacillati</taxon>
        <taxon>Bacillota</taxon>
        <taxon>Bacilli</taxon>
        <taxon>Bacillales</taxon>
        <taxon>Bacillaceae</taxon>
        <taxon>Alkalihalophilus</taxon>
    </lineage>
</organism>
<name>A0ABU3XDJ5_9BACI</name>
<dbReference type="Pfam" id="PF07729">
    <property type="entry name" value="FCD"/>
    <property type="match status" value="1"/>
</dbReference>
<sequence length="221" mass="25535">MEPIKFKDNSLSTQIAKRITQQIISGELQPGEKLSEYMYADEFGTSRAPVREALYLLTIEGLVERIPRKGALVKGYTSSEICDLLEIRTMLEELSMKRIAEHGVREISLEKMKTILQKMHTEQDSKQYTQLNHDFHMCLIEMSGSEIISKMYERLEMPLLSIQNMSFSAVGKIEKSIREHKLLLQLLAENQVQVAAELLNKHNRDVIKSIQEQIIEQQQKE</sequence>
<dbReference type="InterPro" id="IPR000524">
    <property type="entry name" value="Tscrpt_reg_HTH_GntR"/>
</dbReference>
<evidence type="ECO:0000256" key="3">
    <source>
        <dbReference type="ARBA" id="ARBA00023163"/>
    </source>
</evidence>
<dbReference type="SUPFAM" id="SSF46785">
    <property type="entry name" value="Winged helix' DNA-binding domain"/>
    <property type="match status" value="1"/>
</dbReference>
<dbReference type="InterPro" id="IPR008920">
    <property type="entry name" value="TF_FadR/GntR_C"/>
</dbReference>
<dbReference type="InterPro" id="IPR036390">
    <property type="entry name" value="WH_DNA-bd_sf"/>
</dbReference>
<keyword evidence="1" id="KW-0805">Transcription regulation</keyword>
<dbReference type="Gene3D" id="1.10.10.10">
    <property type="entry name" value="Winged helix-like DNA-binding domain superfamily/Winged helix DNA-binding domain"/>
    <property type="match status" value="1"/>
</dbReference>
<keyword evidence="2" id="KW-0238">DNA-binding</keyword>
<dbReference type="SMART" id="SM00345">
    <property type="entry name" value="HTH_GNTR"/>
    <property type="match status" value="1"/>
</dbReference>
<dbReference type="PANTHER" id="PTHR43537:SF5">
    <property type="entry name" value="UXU OPERON TRANSCRIPTIONAL REGULATOR"/>
    <property type="match status" value="1"/>
</dbReference>
<keyword evidence="6" id="KW-1185">Reference proteome</keyword>
<evidence type="ECO:0000256" key="2">
    <source>
        <dbReference type="ARBA" id="ARBA00023125"/>
    </source>
</evidence>
<keyword evidence="3" id="KW-0804">Transcription</keyword>
<comment type="caution">
    <text evidence="5">The sequence shown here is derived from an EMBL/GenBank/DDBJ whole genome shotgun (WGS) entry which is preliminary data.</text>
</comment>
<dbReference type="SUPFAM" id="SSF48008">
    <property type="entry name" value="GntR ligand-binding domain-like"/>
    <property type="match status" value="1"/>
</dbReference>
<evidence type="ECO:0000259" key="4">
    <source>
        <dbReference type="PROSITE" id="PS50949"/>
    </source>
</evidence>
<evidence type="ECO:0000313" key="5">
    <source>
        <dbReference type="EMBL" id="MDV2685959.1"/>
    </source>
</evidence>
<protein>
    <submittedName>
        <fullName evidence="5">GntR family transcriptional regulator</fullName>
    </submittedName>
</protein>
<dbReference type="PROSITE" id="PS50949">
    <property type="entry name" value="HTH_GNTR"/>
    <property type="match status" value="1"/>
</dbReference>
<dbReference type="Pfam" id="PF00392">
    <property type="entry name" value="GntR"/>
    <property type="match status" value="1"/>
</dbReference>
<dbReference type="Proteomes" id="UP001287282">
    <property type="component" value="Unassembled WGS sequence"/>
</dbReference>
<dbReference type="EMBL" id="JAWJBA010000006">
    <property type="protein sequence ID" value="MDV2685959.1"/>
    <property type="molecule type" value="Genomic_DNA"/>
</dbReference>